<evidence type="ECO:0000256" key="1">
    <source>
        <dbReference type="ARBA" id="ARBA00005862"/>
    </source>
</evidence>
<comment type="similarity">
    <text evidence="1 8">Belongs to the DNA photolyase class-1 family.</text>
</comment>
<dbReference type="InterPro" id="IPR036134">
    <property type="entry name" value="Crypto/Photolyase_FAD-like_sf"/>
</dbReference>
<keyword evidence="5 8" id="KW-0157">Chromophore</keyword>
<feature type="binding site" evidence="6">
    <location>
        <begin position="287"/>
        <end position="294"/>
    </location>
    <ligand>
        <name>FAD</name>
        <dbReference type="ChEBI" id="CHEBI:57692"/>
    </ligand>
</feature>
<dbReference type="InterPro" id="IPR036155">
    <property type="entry name" value="Crypto/Photolyase_N_sf"/>
</dbReference>
<evidence type="ECO:0000256" key="8">
    <source>
        <dbReference type="RuleBase" id="RU367151"/>
    </source>
</evidence>
<organism evidence="10 11">
    <name type="scientific">Persicitalea jodogahamensis</name>
    <dbReference type="NCBI Taxonomy" id="402147"/>
    <lineage>
        <taxon>Bacteria</taxon>
        <taxon>Pseudomonadati</taxon>
        <taxon>Bacteroidota</taxon>
        <taxon>Cytophagia</taxon>
        <taxon>Cytophagales</taxon>
        <taxon>Spirosomataceae</taxon>
        <taxon>Persicitalea</taxon>
    </lineage>
</organism>
<feature type="binding site" evidence="6">
    <location>
        <begin position="384"/>
        <end position="386"/>
    </location>
    <ligand>
        <name>FAD</name>
        <dbReference type="ChEBI" id="CHEBI:57692"/>
    </ligand>
</feature>
<comment type="cofactor">
    <cofactor evidence="6 8">
        <name>FAD</name>
        <dbReference type="ChEBI" id="CHEBI:57692"/>
    </cofactor>
    <text evidence="6 8">Binds 1 FAD per subunit.</text>
</comment>
<name>A0A8J3DEQ4_9BACT</name>
<keyword evidence="11" id="KW-1185">Reference proteome</keyword>
<dbReference type="PANTHER" id="PTHR11455:SF22">
    <property type="entry name" value="CRYPTOCHROME DASH"/>
    <property type="match status" value="1"/>
</dbReference>
<dbReference type="PANTHER" id="PTHR11455">
    <property type="entry name" value="CRYPTOCHROME"/>
    <property type="match status" value="1"/>
</dbReference>
<dbReference type="AlphaFoldDB" id="A0A8J3DEQ4"/>
<accession>A0A8J3DEQ4</accession>
<comment type="caution">
    <text evidence="10">The sequence shown here is derived from an EMBL/GenBank/DDBJ whole genome shotgun (WGS) entry which is preliminary data.</text>
</comment>
<sequence length="486" mass="57197">MGKRVLYWHRSDLRLHDNECLARACSEFDEVLPVYIYDERHYRVLDLGFRKTSHLRYRYLQDTLNDLRENYRKQGGDLLIAYGRPEVLLPELVAAHGCTALIYQKEIMSEETEVEAQLGVNLKSHSCNVLPVWGRTLYHIDDVPFALDDIPLTSKVFRINTAKATEPRALFPTPEKIKVVNLEDYGDVDQSAKIGFADDELATDYNADAFPAGETAALERLRYYTFDSELLTTYKWTRNKSLGTDYSSKFSPYLAHGSLSPRMIYHTVKEYEKDVKKNVSTWWLVFEVVWRDYFSFLGLRFGDKVFYPGGYKQVKTDWREDYELFDRWKYGSTGIPFLDAHMHQLNRTGFMSNRGRVNAASFLARDYEIDWRWGAAWFESLLLDYDVCSNWFNWNNQALHLYYTNPVHQSLKYDKAAEYITSELAYLSKLPTAYRHAPWLLADDELEKLGVEEYQRPEEIYKKWNRSISNIQKLIDEKLQPERNEE</sequence>
<dbReference type="GO" id="GO:0003684">
    <property type="term" value="F:damaged DNA binding"/>
    <property type="evidence" value="ECO:0007669"/>
    <property type="project" value="TreeGrafter"/>
</dbReference>
<evidence type="ECO:0000256" key="6">
    <source>
        <dbReference type="PIRSR" id="PIRSR602081-1"/>
    </source>
</evidence>
<comment type="cofactor">
    <cofactor evidence="8">
        <name>(6R)-5,10-methylene-5,6,7,8-tetrahydrofolate</name>
        <dbReference type="ChEBI" id="CHEBI:15636"/>
    </cofactor>
    <text evidence="8">Binds 1 5,10-methenyltetrahydrofolate (MTHF) per subunit.</text>
</comment>
<dbReference type="Proteomes" id="UP000598271">
    <property type="component" value="Unassembled WGS sequence"/>
</dbReference>
<dbReference type="RefSeq" id="WP_189567517.1">
    <property type="nucleotide sequence ID" value="NZ_BMXF01000005.1"/>
</dbReference>
<keyword evidence="4 6" id="KW-0274">FAD</keyword>
<dbReference type="Pfam" id="PF03441">
    <property type="entry name" value="FAD_binding_7"/>
    <property type="match status" value="1"/>
</dbReference>
<feature type="site" description="Electron transfer via tryptophanyl radical" evidence="7">
    <location>
        <position position="371"/>
    </location>
</feature>
<reference evidence="10 11" key="1">
    <citation type="journal article" date="2014" name="Int. J. Syst. Evol. Microbiol.">
        <title>Complete genome sequence of Corynebacterium casei LMG S-19264T (=DSM 44701T), isolated from a smear-ripened cheese.</title>
        <authorList>
            <consortium name="US DOE Joint Genome Institute (JGI-PGF)"/>
            <person name="Walter F."/>
            <person name="Albersmeier A."/>
            <person name="Kalinowski J."/>
            <person name="Ruckert C."/>
        </authorList>
    </citation>
    <scope>NUCLEOTIDE SEQUENCE [LARGE SCALE GENOMIC DNA]</scope>
    <source>
        <strain evidence="10 11">KCTC 12866</strain>
    </source>
</reference>
<dbReference type="InterPro" id="IPR006050">
    <property type="entry name" value="DNA_photolyase_N"/>
</dbReference>
<dbReference type="GO" id="GO:0071949">
    <property type="term" value="F:FAD binding"/>
    <property type="evidence" value="ECO:0007669"/>
    <property type="project" value="TreeGrafter"/>
</dbReference>
<feature type="site" description="Electron transfer via tryptophanyl radical" evidence="7">
    <location>
        <position position="318"/>
    </location>
</feature>
<proteinExistence type="inferred from homology"/>
<feature type="binding site" evidence="6">
    <location>
        <begin position="247"/>
        <end position="251"/>
    </location>
    <ligand>
        <name>FAD</name>
        <dbReference type="ChEBI" id="CHEBI:57692"/>
    </ligand>
</feature>
<feature type="domain" description="Photolyase/cryptochrome alpha/beta" evidence="9">
    <location>
        <begin position="3"/>
        <end position="137"/>
    </location>
</feature>
<evidence type="ECO:0000256" key="3">
    <source>
        <dbReference type="ARBA" id="ARBA00022630"/>
    </source>
</evidence>
<evidence type="ECO:0000313" key="11">
    <source>
        <dbReference type="Proteomes" id="UP000598271"/>
    </source>
</evidence>
<dbReference type="SUPFAM" id="SSF52425">
    <property type="entry name" value="Cryptochrome/photolyase, N-terminal domain"/>
    <property type="match status" value="1"/>
</dbReference>
<dbReference type="Gene3D" id="1.10.579.10">
    <property type="entry name" value="DNA Cyclobutane Dipyrimidine Photolyase, subunit A, domain 3"/>
    <property type="match status" value="1"/>
</dbReference>
<dbReference type="Gene3D" id="1.25.40.80">
    <property type="match status" value="1"/>
</dbReference>
<dbReference type="InterPro" id="IPR005101">
    <property type="entry name" value="Cryptochr/Photolyase_FAD-bd"/>
</dbReference>
<dbReference type="GO" id="GO:0003904">
    <property type="term" value="F:deoxyribodipyrimidine photo-lyase activity"/>
    <property type="evidence" value="ECO:0007669"/>
    <property type="project" value="TreeGrafter"/>
</dbReference>
<dbReference type="GO" id="GO:0000719">
    <property type="term" value="P:photoreactive repair"/>
    <property type="evidence" value="ECO:0007669"/>
    <property type="project" value="TreeGrafter"/>
</dbReference>
<evidence type="ECO:0000256" key="4">
    <source>
        <dbReference type="ARBA" id="ARBA00022827"/>
    </source>
</evidence>
<gene>
    <name evidence="10" type="primary">cry</name>
    <name evidence="10" type="ORF">GCM10007390_44390</name>
</gene>
<dbReference type="PROSITE" id="PS51645">
    <property type="entry name" value="PHR_CRY_ALPHA_BETA"/>
    <property type="match status" value="1"/>
</dbReference>
<evidence type="ECO:0000256" key="7">
    <source>
        <dbReference type="PIRSR" id="PIRSR602081-2"/>
    </source>
</evidence>
<dbReference type="InterPro" id="IPR002081">
    <property type="entry name" value="Cryptochrome/DNA_photolyase_1"/>
</dbReference>
<comment type="function">
    <text evidence="8">May have a photoreceptor function.</text>
</comment>
<dbReference type="InterPro" id="IPR014133">
    <property type="entry name" value="Cry_DASH"/>
</dbReference>
<dbReference type="PRINTS" id="PR00147">
    <property type="entry name" value="DNAPHOTLYASE"/>
</dbReference>
<dbReference type="NCBIfam" id="TIGR02765">
    <property type="entry name" value="crypto_DASH"/>
    <property type="match status" value="1"/>
</dbReference>
<feature type="site" description="Electron transfer via tryptophanyl radical" evidence="7">
    <location>
        <position position="394"/>
    </location>
</feature>
<keyword evidence="3 6" id="KW-0285">Flavoprotein</keyword>
<dbReference type="Pfam" id="PF00875">
    <property type="entry name" value="DNA_photolyase"/>
    <property type="match status" value="1"/>
</dbReference>
<protein>
    <recommendedName>
        <fullName evidence="2 8">Cryptochrome DASH</fullName>
    </recommendedName>
</protein>
<dbReference type="EMBL" id="BMXF01000005">
    <property type="protein sequence ID" value="GHB84278.1"/>
    <property type="molecule type" value="Genomic_DNA"/>
</dbReference>
<evidence type="ECO:0000313" key="10">
    <source>
        <dbReference type="EMBL" id="GHB84278.1"/>
    </source>
</evidence>
<dbReference type="InterPro" id="IPR014729">
    <property type="entry name" value="Rossmann-like_a/b/a_fold"/>
</dbReference>
<evidence type="ECO:0000259" key="9">
    <source>
        <dbReference type="PROSITE" id="PS51645"/>
    </source>
</evidence>
<dbReference type="SUPFAM" id="SSF48173">
    <property type="entry name" value="Cryptochrome/photolyase FAD-binding domain"/>
    <property type="match status" value="1"/>
</dbReference>
<dbReference type="Gene3D" id="3.40.50.620">
    <property type="entry name" value="HUPs"/>
    <property type="match status" value="1"/>
</dbReference>
<evidence type="ECO:0000256" key="2">
    <source>
        <dbReference type="ARBA" id="ARBA00017881"/>
    </source>
</evidence>
<evidence type="ECO:0000256" key="5">
    <source>
        <dbReference type="ARBA" id="ARBA00022991"/>
    </source>
</evidence>
<feature type="binding site" evidence="6">
    <location>
        <position position="234"/>
    </location>
    <ligand>
        <name>FAD</name>
        <dbReference type="ChEBI" id="CHEBI:57692"/>
    </ligand>
</feature>